<organism evidence="1 2">
    <name type="scientific">Phyllobacterium zundukense</name>
    <dbReference type="NCBI Taxonomy" id="1867719"/>
    <lineage>
        <taxon>Bacteria</taxon>
        <taxon>Pseudomonadati</taxon>
        <taxon>Pseudomonadota</taxon>
        <taxon>Alphaproteobacteria</taxon>
        <taxon>Hyphomicrobiales</taxon>
        <taxon>Phyllobacteriaceae</taxon>
        <taxon>Phyllobacterium</taxon>
    </lineage>
</organism>
<proteinExistence type="predicted"/>
<evidence type="ECO:0000313" key="2">
    <source>
        <dbReference type="Proteomes" id="UP001061991"/>
    </source>
</evidence>
<sequence length="67" mass="8253">MEVAMYSEVSGIFNRAERLWRNVFAAETLEWNASDPKQRDREETVAKKNRNWTEEDFLWCWQHRGFW</sequence>
<dbReference type="EMBL" id="CP104973">
    <property type="protein sequence ID" value="UXN59702.1"/>
    <property type="molecule type" value="Genomic_DNA"/>
</dbReference>
<accession>A0ACD4D1P3</accession>
<reference evidence="1" key="1">
    <citation type="submission" date="2022-09" db="EMBL/GenBank/DDBJ databases">
        <title>Interaction between co-microsymbionts with complementary sets of symbiotic genes in legume-rhizobium systems.</title>
        <authorList>
            <person name="Safronova V."/>
            <person name="Sazanova A."/>
            <person name="Afonin A."/>
            <person name="Chirak E."/>
        </authorList>
    </citation>
    <scope>NUCLEOTIDE SEQUENCE</scope>
    <source>
        <strain evidence="1">A18/3m</strain>
    </source>
</reference>
<gene>
    <name evidence="1" type="ORF">N8E88_24500</name>
</gene>
<keyword evidence="2" id="KW-1185">Reference proteome</keyword>
<evidence type="ECO:0000313" key="1">
    <source>
        <dbReference type="EMBL" id="UXN59702.1"/>
    </source>
</evidence>
<dbReference type="Proteomes" id="UP001061991">
    <property type="component" value="Chromosome"/>
</dbReference>
<protein>
    <submittedName>
        <fullName evidence="1">Uncharacterized protein</fullName>
    </submittedName>
</protein>
<name>A0ACD4D1P3_9HYPH</name>